<proteinExistence type="predicted"/>
<reference evidence="1" key="1">
    <citation type="submission" date="2020-04" db="EMBL/GenBank/DDBJ databases">
        <authorList>
            <person name="Chiriac C."/>
            <person name="Salcher M."/>
            <person name="Ghai R."/>
            <person name="Kavagutti S V."/>
        </authorList>
    </citation>
    <scope>NUCLEOTIDE SEQUENCE</scope>
</reference>
<gene>
    <name evidence="1" type="ORF">UFOVP37_51</name>
</gene>
<sequence length="197" mass="20745">MSSTSAPFGFRASYHNSGQMRPKAYTVASTYAANIFSGDPVKLTDAGVIQLGTSDGTRSGTTDGVTLLGIFAGCQYNDATGRPTISPFWPSGVTATNIIAWVYDDPETLFDVQYNNPSAGTTVQTAVGEECDWTVASPGGSTQTGLSNTYLTAIQSTSGQFQITGFGYNINDSLTDAYVTATVRINEHAYKAAVNSI</sequence>
<protein>
    <submittedName>
        <fullName evidence="1">Uncharacterized protein</fullName>
    </submittedName>
</protein>
<name>A0A6J5KKH1_9CAUD</name>
<accession>A0A6J5KKH1</accession>
<dbReference type="EMBL" id="LR796163">
    <property type="protein sequence ID" value="CAB4122738.1"/>
    <property type="molecule type" value="Genomic_DNA"/>
</dbReference>
<evidence type="ECO:0000313" key="1">
    <source>
        <dbReference type="EMBL" id="CAB4122738.1"/>
    </source>
</evidence>
<organism evidence="1">
    <name type="scientific">uncultured Caudovirales phage</name>
    <dbReference type="NCBI Taxonomy" id="2100421"/>
    <lineage>
        <taxon>Viruses</taxon>
        <taxon>Duplodnaviria</taxon>
        <taxon>Heunggongvirae</taxon>
        <taxon>Uroviricota</taxon>
        <taxon>Caudoviricetes</taxon>
        <taxon>Peduoviridae</taxon>
        <taxon>Maltschvirus</taxon>
        <taxon>Maltschvirus maltsch</taxon>
    </lineage>
</organism>